<keyword evidence="3" id="KW-1185">Reference proteome</keyword>
<organism evidence="2 3">
    <name type="scientific">Amylibacter marinus</name>
    <dbReference type="NCBI Taxonomy" id="1475483"/>
    <lineage>
        <taxon>Bacteria</taxon>
        <taxon>Pseudomonadati</taxon>
        <taxon>Pseudomonadota</taxon>
        <taxon>Alphaproteobacteria</taxon>
        <taxon>Rhodobacterales</taxon>
        <taxon>Paracoccaceae</taxon>
        <taxon>Amylibacter</taxon>
    </lineage>
</organism>
<evidence type="ECO:0000313" key="3">
    <source>
        <dbReference type="Proteomes" id="UP001156694"/>
    </source>
</evidence>
<accession>A0ABQ5VWM2</accession>
<gene>
    <name evidence="2" type="ORF">GCM10007939_19920</name>
</gene>
<proteinExistence type="predicted"/>
<dbReference type="RefSeq" id="WP_284378499.1">
    <property type="nucleotide sequence ID" value="NZ_BSNN01000004.1"/>
</dbReference>
<protein>
    <submittedName>
        <fullName evidence="2">Uncharacterized protein</fullName>
    </submittedName>
</protein>
<dbReference type="Proteomes" id="UP001156694">
    <property type="component" value="Unassembled WGS sequence"/>
</dbReference>
<name>A0ABQ5VWM2_9RHOB</name>
<comment type="caution">
    <text evidence="2">The sequence shown here is derived from an EMBL/GenBank/DDBJ whole genome shotgun (WGS) entry which is preliminary data.</text>
</comment>
<feature type="transmembrane region" description="Helical" evidence="1">
    <location>
        <begin position="12"/>
        <end position="31"/>
    </location>
</feature>
<evidence type="ECO:0000256" key="1">
    <source>
        <dbReference type="SAM" id="Phobius"/>
    </source>
</evidence>
<keyword evidence="1" id="KW-0472">Membrane</keyword>
<sequence length="42" mass="4898">MFDNWQFLAIEIWGLLLVAMLWGVLVGWIIWGGRPKTPKPED</sequence>
<dbReference type="EMBL" id="BSNN01000004">
    <property type="protein sequence ID" value="GLQ35709.1"/>
    <property type="molecule type" value="Genomic_DNA"/>
</dbReference>
<keyword evidence="1" id="KW-0812">Transmembrane</keyword>
<reference evidence="3" key="1">
    <citation type="journal article" date="2019" name="Int. J. Syst. Evol. Microbiol.">
        <title>The Global Catalogue of Microorganisms (GCM) 10K type strain sequencing project: providing services to taxonomists for standard genome sequencing and annotation.</title>
        <authorList>
            <consortium name="The Broad Institute Genomics Platform"/>
            <consortium name="The Broad Institute Genome Sequencing Center for Infectious Disease"/>
            <person name="Wu L."/>
            <person name="Ma J."/>
        </authorList>
    </citation>
    <scope>NUCLEOTIDE SEQUENCE [LARGE SCALE GENOMIC DNA]</scope>
    <source>
        <strain evidence="3">NBRC 110140</strain>
    </source>
</reference>
<keyword evidence="1" id="KW-1133">Transmembrane helix</keyword>
<evidence type="ECO:0000313" key="2">
    <source>
        <dbReference type="EMBL" id="GLQ35709.1"/>
    </source>
</evidence>